<gene>
    <name evidence="2" type="ORF">PBY51_008518</name>
</gene>
<feature type="region of interest" description="Disordered" evidence="1">
    <location>
        <begin position="1"/>
        <end position="95"/>
    </location>
</feature>
<accession>A0AAN7WU51</accession>
<organism evidence="2 3">
    <name type="scientific">Eleginops maclovinus</name>
    <name type="common">Patagonian blennie</name>
    <name type="synonym">Eleginus maclovinus</name>
    <dbReference type="NCBI Taxonomy" id="56733"/>
    <lineage>
        <taxon>Eukaryota</taxon>
        <taxon>Metazoa</taxon>
        <taxon>Chordata</taxon>
        <taxon>Craniata</taxon>
        <taxon>Vertebrata</taxon>
        <taxon>Euteleostomi</taxon>
        <taxon>Actinopterygii</taxon>
        <taxon>Neopterygii</taxon>
        <taxon>Teleostei</taxon>
        <taxon>Neoteleostei</taxon>
        <taxon>Acanthomorphata</taxon>
        <taxon>Eupercaria</taxon>
        <taxon>Perciformes</taxon>
        <taxon>Notothenioidei</taxon>
        <taxon>Eleginopidae</taxon>
        <taxon>Eleginops</taxon>
    </lineage>
</organism>
<keyword evidence="3" id="KW-1185">Reference proteome</keyword>
<proteinExistence type="predicted"/>
<sequence>MPLGETRRGGIRLGGAHSTVVTSRERPSSGEATSGGAGTDGKEGKRDRRERDRRQRDRYEAGRQTPSLFHNQREAPYTQPQLSLHPRSCGFTRFI</sequence>
<dbReference type="Proteomes" id="UP001346869">
    <property type="component" value="Unassembled WGS sequence"/>
</dbReference>
<reference evidence="2 3" key="2">
    <citation type="journal article" date="2023" name="Mol. Biol. Evol.">
        <title>Genomics of Secondarily Temperate Adaptation in the Only Non-Antarctic Icefish.</title>
        <authorList>
            <person name="Rivera-Colon A.G."/>
            <person name="Rayamajhi N."/>
            <person name="Minhas B.F."/>
            <person name="Madrigal G."/>
            <person name="Bilyk K.T."/>
            <person name="Yoon V."/>
            <person name="Hune M."/>
            <person name="Gregory S."/>
            <person name="Cheng C.H.C."/>
            <person name="Catchen J.M."/>
        </authorList>
    </citation>
    <scope>NUCLEOTIDE SEQUENCE [LARGE SCALE GENOMIC DNA]</scope>
    <source>
        <strain evidence="2">JMC-PN-2008</strain>
    </source>
</reference>
<feature type="compositionally biased region" description="Basic and acidic residues" evidence="1">
    <location>
        <begin position="40"/>
        <end position="61"/>
    </location>
</feature>
<reference evidence="2 3" key="1">
    <citation type="journal article" date="2023" name="Genes (Basel)">
        <title>Chromosome-Level Genome Assembly and Circadian Gene Repertoire of the Patagonia Blennie Eleginops maclovinus-The Closest Ancestral Proxy of Antarctic Cryonotothenioids.</title>
        <authorList>
            <person name="Cheng C.C."/>
            <person name="Rivera-Colon A.G."/>
            <person name="Minhas B.F."/>
            <person name="Wilson L."/>
            <person name="Rayamajhi N."/>
            <person name="Vargas-Chacoff L."/>
            <person name="Catchen J.M."/>
        </authorList>
    </citation>
    <scope>NUCLEOTIDE SEQUENCE [LARGE SCALE GENOMIC DNA]</scope>
    <source>
        <strain evidence="2">JMC-PN-2008</strain>
    </source>
</reference>
<name>A0AAN7WU51_ELEMC</name>
<dbReference type="EMBL" id="JAUZQC010000024">
    <property type="protein sequence ID" value="KAK5848826.1"/>
    <property type="molecule type" value="Genomic_DNA"/>
</dbReference>
<dbReference type="AlphaFoldDB" id="A0AAN7WU51"/>
<evidence type="ECO:0000313" key="3">
    <source>
        <dbReference type="Proteomes" id="UP001346869"/>
    </source>
</evidence>
<evidence type="ECO:0000313" key="2">
    <source>
        <dbReference type="EMBL" id="KAK5848826.1"/>
    </source>
</evidence>
<evidence type="ECO:0000256" key="1">
    <source>
        <dbReference type="SAM" id="MobiDB-lite"/>
    </source>
</evidence>
<protein>
    <submittedName>
        <fullName evidence="2">Uncharacterized protein</fullName>
    </submittedName>
</protein>
<comment type="caution">
    <text evidence="2">The sequence shown here is derived from an EMBL/GenBank/DDBJ whole genome shotgun (WGS) entry which is preliminary data.</text>
</comment>